<sequence>MNNDLLSNLRRNIHTTSMEGIDSAHMERNGQISCVLKSGIREQ</sequence>
<comment type="caution">
    <text evidence="1">The sequence shown here is derived from an EMBL/GenBank/DDBJ whole genome shotgun (WGS) entry which is preliminary data.</text>
</comment>
<dbReference type="Proteomes" id="UP001179181">
    <property type="component" value="Unassembled WGS sequence"/>
</dbReference>
<protein>
    <submittedName>
        <fullName evidence="1">Uncharacterized membrane protein YcaP (DUF421 family)</fullName>
    </submittedName>
</protein>
<accession>A0ABX0UIY2</accession>
<organism evidence="1 2">
    <name type="scientific">Dyadobacter arcticus</name>
    <dbReference type="NCBI Taxonomy" id="1078754"/>
    <lineage>
        <taxon>Bacteria</taxon>
        <taxon>Pseudomonadati</taxon>
        <taxon>Bacteroidota</taxon>
        <taxon>Cytophagia</taxon>
        <taxon>Cytophagales</taxon>
        <taxon>Spirosomataceae</taxon>
        <taxon>Dyadobacter</taxon>
    </lineage>
</organism>
<proteinExistence type="predicted"/>
<dbReference type="InterPro" id="IPR023090">
    <property type="entry name" value="UPF0702_alpha/beta_dom_sf"/>
</dbReference>
<dbReference type="EMBL" id="JAASQJ010000002">
    <property type="protein sequence ID" value="NIJ52967.1"/>
    <property type="molecule type" value="Genomic_DNA"/>
</dbReference>
<reference evidence="1 2" key="1">
    <citation type="submission" date="2020-03" db="EMBL/GenBank/DDBJ databases">
        <title>Genomic Encyclopedia of Type Strains, Phase IV (KMG-IV): sequencing the most valuable type-strain genomes for metagenomic binning, comparative biology and taxonomic classification.</title>
        <authorList>
            <person name="Goeker M."/>
        </authorList>
    </citation>
    <scope>NUCLEOTIDE SEQUENCE [LARGE SCALE GENOMIC DNA]</scope>
    <source>
        <strain evidence="1 2">DSM 102865</strain>
    </source>
</reference>
<name>A0ABX0UIY2_9BACT</name>
<keyword evidence="2" id="KW-1185">Reference proteome</keyword>
<dbReference type="Gene3D" id="3.30.240.20">
    <property type="entry name" value="bsu07140 like domains"/>
    <property type="match status" value="1"/>
</dbReference>
<evidence type="ECO:0000313" key="2">
    <source>
        <dbReference type="Proteomes" id="UP001179181"/>
    </source>
</evidence>
<evidence type="ECO:0000313" key="1">
    <source>
        <dbReference type="EMBL" id="NIJ52967.1"/>
    </source>
</evidence>
<gene>
    <name evidence="1" type="ORF">FHS68_002137</name>
</gene>